<comment type="caution">
    <text evidence="2">The sequence shown here is derived from an EMBL/GenBank/DDBJ whole genome shotgun (WGS) entry which is preliminary data.</text>
</comment>
<dbReference type="EMBL" id="SFCI01001292">
    <property type="protein sequence ID" value="TFY76182.1"/>
    <property type="molecule type" value="Genomic_DNA"/>
</dbReference>
<accession>A0A4Y9ZN19</accession>
<gene>
    <name evidence="2" type="ORF">EWM64_g7830</name>
</gene>
<proteinExistence type="predicted"/>
<sequence length="53" mass="5592">MSSHAYSLAIAGNPHYAANDAPPMEVLLFTGGIILAILGLSFAVVWVMLKVYG</sequence>
<keyword evidence="3" id="KW-1185">Reference proteome</keyword>
<keyword evidence="1" id="KW-0472">Membrane</keyword>
<feature type="transmembrane region" description="Helical" evidence="1">
    <location>
        <begin position="26"/>
        <end position="49"/>
    </location>
</feature>
<reference evidence="2 3" key="1">
    <citation type="submission" date="2019-02" db="EMBL/GenBank/DDBJ databases">
        <title>Genome sequencing of the rare red list fungi Hericium alpestre (H. flagellum).</title>
        <authorList>
            <person name="Buettner E."/>
            <person name="Kellner H."/>
        </authorList>
    </citation>
    <scope>NUCLEOTIDE SEQUENCE [LARGE SCALE GENOMIC DNA]</scope>
    <source>
        <strain evidence="2 3">DSM 108284</strain>
    </source>
</reference>
<evidence type="ECO:0000256" key="1">
    <source>
        <dbReference type="SAM" id="Phobius"/>
    </source>
</evidence>
<protein>
    <submittedName>
        <fullName evidence="2">Uncharacterized protein</fullName>
    </submittedName>
</protein>
<keyword evidence="1" id="KW-0812">Transmembrane</keyword>
<dbReference type="OrthoDB" id="58557at2759"/>
<dbReference type="Proteomes" id="UP000298061">
    <property type="component" value="Unassembled WGS sequence"/>
</dbReference>
<dbReference type="AlphaFoldDB" id="A0A4Y9ZN19"/>
<keyword evidence="1" id="KW-1133">Transmembrane helix</keyword>
<evidence type="ECO:0000313" key="2">
    <source>
        <dbReference type="EMBL" id="TFY76182.1"/>
    </source>
</evidence>
<organism evidence="2 3">
    <name type="scientific">Hericium alpestre</name>
    <dbReference type="NCBI Taxonomy" id="135208"/>
    <lineage>
        <taxon>Eukaryota</taxon>
        <taxon>Fungi</taxon>
        <taxon>Dikarya</taxon>
        <taxon>Basidiomycota</taxon>
        <taxon>Agaricomycotina</taxon>
        <taxon>Agaricomycetes</taxon>
        <taxon>Russulales</taxon>
        <taxon>Hericiaceae</taxon>
        <taxon>Hericium</taxon>
    </lineage>
</organism>
<name>A0A4Y9ZN19_9AGAM</name>
<evidence type="ECO:0000313" key="3">
    <source>
        <dbReference type="Proteomes" id="UP000298061"/>
    </source>
</evidence>